<reference evidence="2 3" key="1">
    <citation type="journal article" date="2008" name="Environ. Microbiol.">
        <title>The genome of Erwinia tasmaniensis strain Et1/99, a non-pathogenic bacterium in the genus Erwinia.</title>
        <authorList>
            <person name="Kube M."/>
            <person name="Migdoll A.M."/>
            <person name="Mueller I."/>
            <person name="Kuhl H."/>
            <person name="Beck A."/>
            <person name="Reinhardt R."/>
            <person name="Geider K."/>
        </authorList>
    </citation>
    <scope>NUCLEOTIDE SEQUENCE [LARGE SCALE GENOMIC DNA]</scope>
    <source>
        <strain evidence="3">DSM 17950 / CFBP 7177 / CIP 109463 / NCPPB 4357 / Et1/99</strain>
        <plasmid evidence="3">pET45</plasmid>
    </source>
</reference>
<keyword evidence="3" id="KW-1185">Reference proteome</keyword>
<dbReference type="InterPro" id="IPR039555">
    <property type="entry name" value="TraF/TrbB"/>
</dbReference>
<dbReference type="HOGENOM" id="CLU_068456_0_0_6"/>
<dbReference type="NCBIfam" id="NF010257">
    <property type="entry name" value="PRK13703.1"/>
    <property type="match status" value="1"/>
</dbReference>
<organism evidence="2 3">
    <name type="scientific">Erwinia tasmaniensis (strain DSM 17950 / CFBP 7177 / CIP 109463 / NCPPB 4357 / Et1/99)</name>
    <dbReference type="NCBI Taxonomy" id="465817"/>
    <lineage>
        <taxon>Bacteria</taxon>
        <taxon>Pseudomonadati</taxon>
        <taxon>Pseudomonadota</taxon>
        <taxon>Gammaproteobacteria</taxon>
        <taxon>Enterobacterales</taxon>
        <taxon>Erwiniaceae</taxon>
        <taxon>Erwinia</taxon>
    </lineage>
</organism>
<keyword evidence="2" id="KW-0614">Plasmid</keyword>
<proteinExistence type="predicted"/>
<dbReference type="NCBIfam" id="TIGR02739">
    <property type="entry name" value="TraF"/>
    <property type="match status" value="1"/>
</dbReference>
<feature type="chain" id="PRO_5002782067" evidence="1">
    <location>
        <begin position="23"/>
        <end position="262"/>
    </location>
</feature>
<sequence length="262" mass="29579">MARCALVGFISACFVFSNMVMADEVIDGEKPFTGWHWYNEPVNKYEAKKNEKPKSDIADISKMPIQEQVKVLQGYTKDALATAILYPHDIEANASFQRWQKFWTDHAGYFSQAFSVAQLKYPDLDYNLEHSHYNSIASLESAKQQSNEDKAIQKIAENYGLFLFYRGSDPVDTQMAGVVSAFAKAKNISIVPISVDGVVASTLPETRPDTGQSKAMRITHYPALYLVEPKSRKYEPVAYGFMTQDDLATRFMYVATGFKPNF</sequence>
<dbReference type="OrthoDB" id="5651797at2"/>
<protein>
    <submittedName>
        <fullName evidence="2">TraF protein</fullName>
    </submittedName>
</protein>
<dbReference type="EMBL" id="CU468132">
    <property type="protein sequence ID" value="CAO94965.1"/>
    <property type="molecule type" value="Genomic_DNA"/>
</dbReference>
<dbReference type="KEGG" id="eta:ETA_pET450210"/>
<feature type="signal peptide" evidence="1">
    <location>
        <begin position="1"/>
        <end position="22"/>
    </location>
</feature>
<keyword evidence="1" id="KW-0732">Signal</keyword>
<dbReference type="InterPro" id="IPR014110">
    <property type="entry name" value="TraF"/>
</dbReference>
<dbReference type="AlphaFoldDB" id="B2VB17"/>
<name>B2VB17_ERWT9</name>
<dbReference type="Proteomes" id="UP000001726">
    <property type="component" value="Plasmid pET45"/>
</dbReference>
<gene>
    <name evidence="2" type="primary">traF</name>
    <name evidence="2" type="ordered locus">ETA_pET450210</name>
</gene>
<geneLocation type="plasmid" evidence="2 3">
    <name>pET45</name>
</geneLocation>
<accession>B2VB17</accession>
<evidence type="ECO:0000313" key="3">
    <source>
        <dbReference type="Proteomes" id="UP000001726"/>
    </source>
</evidence>
<evidence type="ECO:0000313" key="2">
    <source>
        <dbReference type="EMBL" id="CAO94965.1"/>
    </source>
</evidence>
<dbReference type="Pfam" id="PF13728">
    <property type="entry name" value="TraF"/>
    <property type="match status" value="1"/>
</dbReference>
<evidence type="ECO:0000256" key="1">
    <source>
        <dbReference type="SAM" id="SignalP"/>
    </source>
</evidence>
<dbReference type="RefSeq" id="WP_012443482.1">
    <property type="nucleotide sequence ID" value="NC_010699.1"/>
</dbReference>